<accession>A0A484LKN1</accession>
<dbReference type="EMBL" id="OOIL02001591">
    <property type="protein sequence ID" value="VFQ76985.1"/>
    <property type="molecule type" value="Genomic_DNA"/>
</dbReference>
<feature type="compositionally biased region" description="Polar residues" evidence="2">
    <location>
        <begin position="13"/>
        <end position="32"/>
    </location>
</feature>
<protein>
    <submittedName>
        <fullName evidence="3">Uncharacterized protein</fullName>
    </submittedName>
</protein>
<evidence type="ECO:0000313" key="4">
    <source>
        <dbReference type="Proteomes" id="UP000595140"/>
    </source>
</evidence>
<keyword evidence="1" id="KW-0175">Coiled coil</keyword>
<evidence type="ECO:0000256" key="2">
    <source>
        <dbReference type="SAM" id="MobiDB-lite"/>
    </source>
</evidence>
<evidence type="ECO:0000313" key="3">
    <source>
        <dbReference type="EMBL" id="VFQ76985.1"/>
    </source>
</evidence>
<sequence length="182" mass="20800">MEFDSNKIPKRTGASSLSSSQATPAKNFKVQQETMEILSEEETKLTRAAAKNPSLDKWKKTWVKKGARLEEKVKEGEKRARDLSTVIMRQTHELAKLTKAVRSLGADNHQLKEENTRLMDEVSHLKLELKEALEEKERELLGRARVWIEENKAQAARVQTSTPKATMESFKLFPGIRTGRRL</sequence>
<dbReference type="Proteomes" id="UP000595140">
    <property type="component" value="Unassembled WGS sequence"/>
</dbReference>
<reference evidence="3 4" key="1">
    <citation type="submission" date="2018-04" db="EMBL/GenBank/DDBJ databases">
        <authorList>
            <person name="Vogel A."/>
        </authorList>
    </citation>
    <scope>NUCLEOTIDE SEQUENCE [LARGE SCALE GENOMIC DNA]</scope>
</reference>
<organism evidence="3 4">
    <name type="scientific">Cuscuta campestris</name>
    <dbReference type="NCBI Taxonomy" id="132261"/>
    <lineage>
        <taxon>Eukaryota</taxon>
        <taxon>Viridiplantae</taxon>
        <taxon>Streptophyta</taxon>
        <taxon>Embryophyta</taxon>
        <taxon>Tracheophyta</taxon>
        <taxon>Spermatophyta</taxon>
        <taxon>Magnoliopsida</taxon>
        <taxon>eudicotyledons</taxon>
        <taxon>Gunneridae</taxon>
        <taxon>Pentapetalae</taxon>
        <taxon>asterids</taxon>
        <taxon>lamiids</taxon>
        <taxon>Solanales</taxon>
        <taxon>Convolvulaceae</taxon>
        <taxon>Cuscuteae</taxon>
        <taxon>Cuscuta</taxon>
        <taxon>Cuscuta subgen. Grammica</taxon>
        <taxon>Cuscuta sect. Cleistogrammica</taxon>
    </lineage>
</organism>
<evidence type="ECO:0000256" key="1">
    <source>
        <dbReference type="SAM" id="Coils"/>
    </source>
</evidence>
<feature type="coiled-coil region" evidence="1">
    <location>
        <begin position="94"/>
        <end position="139"/>
    </location>
</feature>
<keyword evidence="4" id="KW-1185">Reference proteome</keyword>
<dbReference type="AlphaFoldDB" id="A0A484LKN1"/>
<proteinExistence type="predicted"/>
<feature type="region of interest" description="Disordered" evidence="2">
    <location>
        <begin position="1"/>
        <end position="32"/>
    </location>
</feature>
<name>A0A484LKN1_9ASTE</name>
<gene>
    <name evidence="3" type="ORF">CCAM_LOCUS18761</name>
</gene>